<evidence type="ECO:0000256" key="3">
    <source>
        <dbReference type="SAM" id="Phobius"/>
    </source>
</evidence>
<dbReference type="InterPro" id="IPR050122">
    <property type="entry name" value="RTK"/>
</dbReference>
<dbReference type="PROSITE" id="PS50011">
    <property type="entry name" value="PROTEIN_KINASE_DOM"/>
    <property type="match status" value="1"/>
</dbReference>
<evidence type="ECO:0000313" key="5">
    <source>
        <dbReference type="EMBL" id="CAL8128742.1"/>
    </source>
</evidence>
<evidence type="ECO:0000259" key="4">
    <source>
        <dbReference type="PROSITE" id="PS50011"/>
    </source>
</evidence>
<keyword evidence="2" id="KW-0547">Nucleotide-binding</keyword>
<keyword evidence="2" id="KW-0067">ATP-binding</keyword>
<feature type="binding site" evidence="2">
    <location>
        <position position="205"/>
    </location>
    <ligand>
        <name>ATP</name>
        <dbReference type="ChEBI" id="CHEBI:30616"/>
    </ligand>
</feature>
<comment type="caution">
    <text evidence="5">The sequence shown here is derived from an EMBL/GenBank/DDBJ whole genome shotgun (WGS) entry which is preliminary data.</text>
</comment>
<dbReference type="InterPro" id="IPR011009">
    <property type="entry name" value="Kinase-like_dom_sf"/>
</dbReference>
<dbReference type="PANTHER" id="PTHR24416:SF600">
    <property type="entry name" value="PDGF- AND VEGF-RECEPTOR RELATED, ISOFORM J"/>
    <property type="match status" value="1"/>
</dbReference>
<dbReference type="EMBL" id="CAXLJM020000075">
    <property type="protein sequence ID" value="CAL8128742.1"/>
    <property type="molecule type" value="Genomic_DNA"/>
</dbReference>
<dbReference type="InterPro" id="IPR000719">
    <property type="entry name" value="Prot_kinase_dom"/>
</dbReference>
<evidence type="ECO:0000256" key="2">
    <source>
        <dbReference type="PROSITE-ProRule" id="PRU10141"/>
    </source>
</evidence>
<accession>A0ABP1RI94</accession>
<dbReference type="Gene3D" id="1.10.510.10">
    <property type="entry name" value="Transferase(Phosphotransferase) domain 1"/>
    <property type="match status" value="1"/>
</dbReference>
<organism evidence="5 6">
    <name type="scientific">Orchesella dallaii</name>
    <dbReference type="NCBI Taxonomy" id="48710"/>
    <lineage>
        <taxon>Eukaryota</taxon>
        <taxon>Metazoa</taxon>
        <taxon>Ecdysozoa</taxon>
        <taxon>Arthropoda</taxon>
        <taxon>Hexapoda</taxon>
        <taxon>Collembola</taxon>
        <taxon>Entomobryomorpha</taxon>
        <taxon>Entomobryoidea</taxon>
        <taxon>Orchesellidae</taxon>
        <taxon>Orchesellinae</taxon>
        <taxon>Orchesella</taxon>
    </lineage>
</organism>
<comment type="subcellular location">
    <subcellularLocation>
        <location evidence="1">Membrane</location>
        <topology evidence="1">Single-pass membrane protein</topology>
    </subcellularLocation>
</comment>
<keyword evidence="3" id="KW-0472">Membrane</keyword>
<keyword evidence="3" id="KW-0812">Transmembrane</keyword>
<dbReference type="PROSITE" id="PS00107">
    <property type="entry name" value="PROTEIN_KINASE_ATP"/>
    <property type="match status" value="1"/>
</dbReference>
<dbReference type="Proteomes" id="UP001642540">
    <property type="component" value="Unassembled WGS sequence"/>
</dbReference>
<evidence type="ECO:0000313" key="6">
    <source>
        <dbReference type="Proteomes" id="UP001642540"/>
    </source>
</evidence>
<dbReference type="Pfam" id="PF07714">
    <property type="entry name" value="PK_Tyr_Ser-Thr"/>
    <property type="match status" value="2"/>
</dbReference>
<reference evidence="5 6" key="1">
    <citation type="submission" date="2024-08" db="EMBL/GenBank/DDBJ databases">
        <authorList>
            <person name="Cucini C."/>
            <person name="Frati F."/>
        </authorList>
    </citation>
    <scope>NUCLEOTIDE SEQUENCE [LARGE SCALE GENOMIC DNA]</scope>
</reference>
<protein>
    <recommendedName>
        <fullName evidence="4">Protein kinase domain-containing protein</fullName>
    </recommendedName>
</protein>
<keyword evidence="6" id="KW-1185">Reference proteome</keyword>
<proteinExistence type="predicted"/>
<gene>
    <name evidence="5" type="ORF">ODALV1_LOCUS22509</name>
</gene>
<feature type="transmembrane region" description="Helical" evidence="3">
    <location>
        <begin position="94"/>
        <end position="118"/>
    </location>
</feature>
<dbReference type="InterPro" id="IPR017441">
    <property type="entry name" value="Protein_kinase_ATP_BS"/>
</dbReference>
<evidence type="ECO:0000256" key="1">
    <source>
        <dbReference type="ARBA" id="ARBA00004167"/>
    </source>
</evidence>
<sequence length="358" mass="40718">MALNISKRIGNTCQIGQHKIRSCYTFLKRLTSRQREVPIRLTNKWDGGDSRTDTIIVNENSFMEKISFLNSSSPDKLKTNEEKKEAESTKVPTIFWIVLSIVIVIMLLLGGVAIIILYQKVRNVETRRLSKEDHDEFMEGSTLSGQVGETSENYSEMLRLPYDKQQYELSKNSFTIDYTKLLGSGAFGFVYKGRIHDLGKDCAFKLTQASCSIATLKGLLSEIKILSYLGKHENIVSLIGSYTEELRNGIVYVVTELCDGGSLEKFLRAQQQEYKNVAKPAFGITMWEIFSVGDVPYPRLSWNVGFVGELQKGLRLQRPQYSSDEIYNLMLECWHPDPTYRISFSKMKCTLTNLASSK</sequence>
<keyword evidence="3" id="KW-1133">Transmembrane helix</keyword>
<dbReference type="SUPFAM" id="SSF56112">
    <property type="entry name" value="Protein kinase-like (PK-like)"/>
    <property type="match status" value="1"/>
</dbReference>
<dbReference type="InterPro" id="IPR001245">
    <property type="entry name" value="Ser-Thr/Tyr_kinase_cat_dom"/>
</dbReference>
<feature type="domain" description="Protein kinase" evidence="4">
    <location>
        <begin position="176"/>
        <end position="358"/>
    </location>
</feature>
<dbReference type="Gene3D" id="3.30.200.20">
    <property type="entry name" value="Phosphorylase Kinase, domain 1"/>
    <property type="match status" value="1"/>
</dbReference>
<name>A0ABP1RI94_9HEXA</name>
<dbReference type="PANTHER" id="PTHR24416">
    <property type="entry name" value="TYROSINE-PROTEIN KINASE RECEPTOR"/>
    <property type="match status" value="1"/>
</dbReference>